<dbReference type="Gene3D" id="3.90.550.10">
    <property type="entry name" value="Spore Coat Polysaccharide Biosynthesis Protein SpsA, Chain A"/>
    <property type="match status" value="2"/>
</dbReference>
<dbReference type="OrthoDB" id="9800276at2"/>
<organism evidence="4 5">
    <name type="scientific">Limnoglobus roseus</name>
    <dbReference type="NCBI Taxonomy" id="2598579"/>
    <lineage>
        <taxon>Bacteria</taxon>
        <taxon>Pseudomonadati</taxon>
        <taxon>Planctomycetota</taxon>
        <taxon>Planctomycetia</taxon>
        <taxon>Gemmatales</taxon>
        <taxon>Gemmataceae</taxon>
        <taxon>Limnoglobus</taxon>
    </lineage>
</organism>
<dbReference type="PANTHER" id="PTHR43685">
    <property type="entry name" value="GLYCOSYLTRANSFERASE"/>
    <property type="match status" value="1"/>
</dbReference>
<dbReference type="InterPro" id="IPR029044">
    <property type="entry name" value="Nucleotide-diphossugar_trans"/>
</dbReference>
<accession>A0A5C1ALH7</accession>
<dbReference type="PANTHER" id="PTHR43685:SF2">
    <property type="entry name" value="GLYCOSYLTRANSFERASE 2-LIKE DOMAIN-CONTAINING PROTEIN"/>
    <property type="match status" value="1"/>
</dbReference>
<dbReference type="KEGG" id="lrs:PX52LOC_05866"/>
<dbReference type="SUPFAM" id="SSF53756">
    <property type="entry name" value="UDP-Glycosyltransferase/glycogen phosphorylase"/>
    <property type="match status" value="1"/>
</dbReference>
<dbReference type="Pfam" id="PF00534">
    <property type="entry name" value="Glycos_transf_1"/>
    <property type="match status" value="1"/>
</dbReference>
<feature type="domain" description="Glycosyltransferase subfamily 4-like N-terminal" evidence="3">
    <location>
        <begin position="708"/>
        <end position="874"/>
    </location>
</feature>
<dbReference type="InterPro" id="IPR028098">
    <property type="entry name" value="Glyco_trans_4-like_N"/>
</dbReference>
<dbReference type="Gene3D" id="3.40.50.2000">
    <property type="entry name" value="Glycogen Phosphorylase B"/>
    <property type="match status" value="2"/>
</dbReference>
<gene>
    <name evidence="4" type="ORF">PX52LOC_05866</name>
</gene>
<dbReference type="CDD" id="cd03801">
    <property type="entry name" value="GT4_PimA-like"/>
    <property type="match status" value="1"/>
</dbReference>
<dbReference type="EMBL" id="CP042425">
    <property type="protein sequence ID" value="QEL18826.1"/>
    <property type="molecule type" value="Genomic_DNA"/>
</dbReference>
<dbReference type="AlphaFoldDB" id="A0A5C1ALH7"/>
<reference evidence="5" key="1">
    <citation type="submission" date="2019-08" db="EMBL/GenBank/DDBJ databases">
        <title>Limnoglobus roseus gen. nov., sp. nov., a novel freshwater planctomycete with a giant genome from the family Gemmataceae.</title>
        <authorList>
            <person name="Kulichevskaya I.S."/>
            <person name="Naumoff D.G."/>
            <person name="Miroshnikov K."/>
            <person name="Ivanova A."/>
            <person name="Philippov D.A."/>
            <person name="Hakobyan A."/>
            <person name="Rijpstra I.C."/>
            <person name="Sinninghe Damste J.S."/>
            <person name="Liesack W."/>
            <person name="Dedysh S.N."/>
        </authorList>
    </citation>
    <scope>NUCLEOTIDE SEQUENCE [LARGE SCALE GENOMIC DNA]</scope>
    <source>
        <strain evidence="5">PX52</strain>
    </source>
</reference>
<proteinExistence type="predicted"/>
<feature type="domain" description="Glycosyltransferase 2-like" evidence="2">
    <location>
        <begin position="193"/>
        <end position="351"/>
    </location>
</feature>
<dbReference type="RefSeq" id="WP_149113283.1">
    <property type="nucleotide sequence ID" value="NZ_CP042425.1"/>
</dbReference>
<evidence type="ECO:0000259" key="3">
    <source>
        <dbReference type="Pfam" id="PF13439"/>
    </source>
</evidence>
<keyword evidence="4" id="KW-0808">Transferase</keyword>
<dbReference type="Proteomes" id="UP000324974">
    <property type="component" value="Chromosome"/>
</dbReference>
<dbReference type="Pfam" id="PF00535">
    <property type="entry name" value="Glycos_transf_2"/>
    <property type="match status" value="1"/>
</dbReference>
<evidence type="ECO:0000313" key="4">
    <source>
        <dbReference type="EMBL" id="QEL18826.1"/>
    </source>
</evidence>
<protein>
    <submittedName>
        <fullName evidence="4">GT2 and GT4 families glycosyltransferase</fullName>
    </submittedName>
</protein>
<feature type="domain" description="Glycosyl transferase family 1" evidence="1">
    <location>
        <begin position="882"/>
        <end position="1042"/>
    </location>
</feature>
<name>A0A5C1ALH7_9BACT</name>
<evidence type="ECO:0000259" key="1">
    <source>
        <dbReference type="Pfam" id="PF00534"/>
    </source>
</evidence>
<dbReference type="SUPFAM" id="SSF53448">
    <property type="entry name" value="Nucleotide-diphospho-sugar transferases"/>
    <property type="match status" value="2"/>
</dbReference>
<dbReference type="Pfam" id="PF13439">
    <property type="entry name" value="Glyco_transf_4"/>
    <property type="match status" value="1"/>
</dbReference>
<dbReference type="InterPro" id="IPR001173">
    <property type="entry name" value="Glyco_trans_2-like"/>
</dbReference>
<evidence type="ECO:0000313" key="5">
    <source>
        <dbReference type="Proteomes" id="UP000324974"/>
    </source>
</evidence>
<sequence length="1085" mass="120521">MEAVQSSDFTFYVERIVEPYTSLPLLGVGGYAPAPGWTIEVRYDDEPAAVLTPRLQDGRHHFSTQLPLEPAERVRVVAVGPREIPLLDVLLADIGHRAGESAPASQAGGIAARAVRSVATGEILSPSRWVARFSRAWELRRKVAQKLRYKLLARRFRPRSPYDGFLERTQTTPADVQRQREEAQRFRNRPKISVLMPVYNVRAEWFREAVESVVAQAYDNWELCIADDASTKPELIAEFAKLTDPRIKLTRRPRNGHICESTNTAADSATGDFVALLDHDDRLAPDALLEVVRVLQDHPEMDLLYSDEDKIDAGGRRYDPQFKPDWSPELLLSYNYVNHFTVVRRRLFERVGRYRVGYEGSQDHDLLLRVTERTDRVQHVPQILYHWRAHEESTAGQATQKPIVHTAGRRAVEDALERRNVRAALSVPYFAAKLGLPVLALEGANTGPTVAVIVYGTQAAATARAVKANTAYQNYTLYLVLDEANTADALNRMAASRTEDHLLFLQGGTEPRDQQWLSRLVVHFQLSGVGATGGLARDRNGTVISAGTVLGLHDGTAPDDACRGLPADQISYYFYAEATRNTAAVGQGCLLTSRALFEQLGGFDADRFGQTLFDVDYCTRLRGQGRRCVHVAGAELVQPSRAGRTDDPAELLRFKQAYGRPVDPYSNPHFSEAHAFRTSGDTAVSLPRANRSRLKAVVAAHNLNSPEGAPRYLSEIVLGLRGRQSIEPSVWSPKGGAGEAVYSTVGVPVAVADAAWSTRFVDGQWTRREYDAAQRTLRQYLRTQRPDVIVANTLLTFPMVEAAARLGLPCVWIIHESYSPDVMARLFPPFARWRAESAFILATRVVPASHDTAKLFEHLNARGNVRVVHNGIPTFPVRTRARLPGAKKRIISVGTACERKGQHTLVEAAAILAQTRRDFVIDIVGVRDAVPYAGYLRQLVARRGLAEVVNLVTETNNVADYYENADVFVCTSHMETFSRSILEAEAYRLPIVSTACQGIGEQVKWGFNALKFETGNAVDLARQLEVVLADDALRAKMAARSRSLFDNHLGYEEMLDRYDLVIRSAVGRSALQSQPAVKQPSRRAA</sequence>
<dbReference type="InterPro" id="IPR001296">
    <property type="entry name" value="Glyco_trans_1"/>
</dbReference>
<dbReference type="InterPro" id="IPR050834">
    <property type="entry name" value="Glycosyltransf_2"/>
</dbReference>
<evidence type="ECO:0000259" key="2">
    <source>
        <dbReference type="Pfam" id="PF00535"/>
    </source>
</evidence>
<dbReference type="CDD" id="cd04184">
    <property type="entry name" value="GT2_RfbC_Mx_like"/>
    <property type="match status" value="1"/>
</dbReference>
<dbReference type="GO" id="GO:0044010">
    <property type="term" value="P:single-species biofilm formation"/>
    <property type="evidence" value="ECO:0007669"/>
    <property type="project" value="TreeGrafter"/>
</dbReference>
<keyword evidence="5" id="KW-1185">Reference proteome</keyword>
<dbReference type="GO" id="GO:0016757">
    <property type="term" value="F:glycosyltransferase activity"/>
    <property type="evidence" value="ECO:0007669"/>
    <property type="project" value="InterPro"/>
</dbReference>